<dbReference type="Pfam" id="PF00618">
    <property type="entry name" value="RasGEF_N"/>
    <property type="match status" value="1"/>
</dbReference>
<feature type="region of interest" description="Disordered" evidence="3">
    <location>
        <begin position="139"/>
        <end position="248"/>
    </location>
</feature>
<dbReference type="PROSITE" id="PS50212">
    <property type="entry name" value="RASGEF_NTER"/>
    <property type="match status" value="1"/>
</dbReference>
<dbReference type="InterPro" id="IPR023578">
    <property type="entry name" value="Ras_GEF_dom_sf"/>
</dbReference>
<dbReference type="Gene3D" id="1.10.840.10">
    <property type="entry name" value="Ras guanine-nucleotide exchange factors catalytic domain"/>
    <property type="match status" value="1"/>
</dbReference>
<feature type="compositionally biased region" description="Low complexity" evidence="3">
    <location>
        <begin position="476"/>
        <end position="487"/>
    </location>
</feature>
<dbReference type="InterPro" id="IPR001895">
    <property type="entry name" value="RASGEF_cat_dom"/>
</dbReference>
<evidence type="ECO:0000256" key="2">
    <source>
        <dbReference type="PROSITE-ProRule" id="PRU00168"/>
    </source>
</evidence>
<protein>
    <recommendedName>
        <fullName evidence="8">Ras GEF</fullName>
    </recommendedName>
</protein>
<feature type="compositionally biased region" description="Polar residues" evidence="3">
    <location>
        <begin position="539"/>
        <end position="552"/>
    </location>
</feature>
<evidence type="ECO:0000313" key="7">
    <source>
        <dbReference type="Proteomes" id="UP000565441"/>
    </source>
</evidence>
<dbReference type="PANTHER" id="PTHR23113">
    <property type="entry name" value="GUANINE NUCLEOTIDE EXCHANGE FACTOR"/>
    <property type="match status" value="1"/>
</dbReference>
<name>A0A8H5GS21_9AGAR</name>
<feature type="domain" description="N-terminal Ras-GEF" evidence="5">
    <location>
        <begin position="586"/>
        <end position="711"/>
    </location>
</feature>
<keyword evidence="7" id="KW-1185">Reference proteome</keyword>
<dbReference type="GO" id="GO:0005886">
    <property type="term" value="C:plasma membrane"/>
    <property type="evidence" value="ECO:0007669"/>
    <property type="project" value="TreeGrafter"/>
</dbReference>
<dbReference type="PANTHER" id="PTHR23113:SF348">
    <property type="entry name" value="GUANYL-NUCLEOTIDE EXCHANGE FACTOR RASGEF, PUTATIVE (AFU_ORTHOLOGUE AFUA_1G04700)-RELATED"/>
    <property type="match status" value="1"/>
</dbReference>
<dbReference type="GO" id="GO:0005085">
    <property type="term" value="F:guanyl-nucleotide exchange factor activity"/>
    <property type="evidence" value="ECO:0007669"/>
    <property type="project" value="UniProtKB-KW"/>
</dbReference>
<evidence type="ECO:0000256" key="1">
    <source>
        <dbReference type="ARBA" id="ARBA00022658"/>
    </source>
</evidence>
<dbReference type="OrthoDB" id="28357at2759"/>
<sequence>MTTPHSLPLLSPSPPLEMPDEPVPRTLSLPQGDDSNYIPFSPTPSFAESFATAYTSQADSEKPPSLPSASSLAPLQGLRKSISVDSFVHFGRDVRPAAGPRLNQVGTGSTLDTSKNLVFGVSPALGTERDQFLYGRNRGSSVSLTRNGDESTVDSDVERSDPMNERYRHASLKDQSRPHIRGGELPLPSRTPALSSTSSMSSMVSTSTSSSTLEDMPRQQSLSSLQSYPGRPTPTAPSGRLRSGSLGTYTNTGRHMLINTQFSRGSTSGLPVTLIVVGTAGCGKSVAIKKGLRGHGLSEPTSVPVLSMQGTSTRYSRRVGAIRNENGPDSPLHVIEIDVPPEPLEPGELDWPDTLATINGVIICYDASDKRSFRPVEGLLRGYQAMKLPLIVLACKSDLLHEVKPQKALEILEQYDAGLVEVAKTHDQGKLKMRRTFEWILKAVARDKRANRSDFDANYRNPASPDVLISPAPWESSRTATPTAPSSILSTRSVVQGQNSTPPNPQNPSSPPIFPTSPTRARSTGDLLYENEKSKVPTWHSNSATSSDTYQRGNPEPNPEPPHQSGSEVVHDKVDVPEPQEGKERESRPGQWATLDDLLDKLLFLAVSGDDPAYITHFLLTYRRFASPRSVLLAMQKRMRQLDNPSGDPMFACFAQMRICHLLEMWIRDYPYDFAVRGTAGALSALIKSIISKTYLLHYGSEFLPFLEMLPNLVDLDAAWALKMDDIAGESDDSYSLLEEEELHSSVDDTLPSPSIIHEKPVPPLPSLPLRERKHSMPLPLMLASGTNLSAGQFETDTSEKQQIKDLIKLSQEIQALEPEDIAQEITRIEVKLFLDIKPRHWLYYTFVSGKKDESEPITAFNAVSNHLADWVVSLILCHKTPRARVKQIEKFVEIAQRLRALNNYSALRAFVAGINNATFTGDETMEQFKAKSPEQAKNLQSWDVLLQHIRSHRAYRLALRNSKGACIPALEVHMSDLIRAHEGNGDFNSSDSTKIHWGKFNMMGRFISSTAQCQAQCRTASDYNFPERSHIAELLGRPVMNDQLQKSRIAPVDTDFDEAHPGAGQPRDAAILRKLFFCLNPMDS</sequence>
<dbReference type="Pfam" id="PF00617">
    <property type="entry name" value="RasGEF"/>
    <property type="match status" value="1"/>
</dbReference>
<dbReference type="SUPFAM" id="SSF48366">
    <property type="entry name" value="Ras GEF"/>
    <property type="match status" value="1"/>
</dbReference>
<feature type="region of interest" description="Disordered" evidence="3">
    <location>
        <begin position="1"/>
        <end position="43"/>
    </location>
</feature>
<organism evidence="6 7">
    <name type="scientific">Tricholomella constricta</name>
    <dbReference type="NCBI Taxonomy" id="117010"/>
    <lineage>
        <taxon>Eukaryota</taxon>
        <taxon>Fungi</taxon>
        <taxon>Dikarya</taxon>
        <taxon>Basidiomycota</taxon>
        <taxon>Agaricomycotina</taxon>
        <taxon>Agaricomycetes</taxon>
        <taxon>Agaricomycetidae</taxon>
        <taxon>Agaricales</taxon>
        <taxon>Tricholomatineae</taxon>
        <taxon>Lyophyllaceae</taxon>
        <taxon>Tricholomella</taxon>
    </lineage>
</organism>
<dbReference type="GO" id="GO:0007265">
    <property type="term" value="P:Ras protein signal transduction"/>
    <property type="evidence" value="ECO:0007669"/>
    <property type="project" value="TreeGrafter"/>
</dbReference>
<feature type="compositionally biased region" description="Pro residues" evidence="3">
    <location>
        <begin position="502"/>
        <end position="515"/>
    </location>
</feature>
<dbReference type="InterPro" id="IPR000651">
    <property type="entry name" value="Ras-like_Gua-exchang_fac_N"/>
</dbReference>
<dbReference type="Gene3D" id="1.20.870.10">
    <property type="entry name" value="Son of sevenless (SoS) protein Chain: S domain 1"/>
    <property type="match status" value="1"/>
</dbReference>
<dbReference type="InterPro" id="IPR036964">
    <property type="entry name" value="RASGEF_cat_dom_sf"/>
</dbReference>
<feature type="region of interest" description="Disordered" evidence="3">
    <location>
        <begin position="53"/>
        <end position="72"/>
    </location>
</feature>
<dbReference type="SUPFAM" id="SSF52540">
    <property type="entry name" value="P-loop containing nucleoside triphosphate hydrolases"/>
    <property type="match status" value="1"/>
</dbReference>
<feature type="domain" description="Ras-GEF" evidence="4">
    <location>
        <begin position="818"/>
        <end position="1048"/>
    </location>
</feature>
<dbReference type="PROSITE" id="PS50009">
    <property type="entry name" value="RASGEF_CAT"/>
    <property type="match status" value="1"/>
</dbReference>
<dbReference type="EMBL" id="JAACJP010000053">
    <property type="protein sequence ID" value="KAF5370201.1"/>
    <property type="molecule type" value="Genomic_DNA"/>
</dbReference>
<feature type="region of interest" description="Disordered" evidence="3">
    <location>
        <begin position="454"/>
        <end position="572"/>
    </location>
</feature>
<feature type="compositionally biased region" description="Basic and acidic residues" evidence="3">
    <location>
        <begin position="156"/>
        <end position="177"/>
    </location>
</feature>
<evidence type="ECO:0000259" key="4">
    <source>
        <dbReference type="PROSITE" id="PS50009"/>
    </source>
</evidence>
<feature type="compositionally biased region" description="Low complexity" evidence="3">
    <location>
        <begin position="1"/>
        <end position="10"/>
    </location>
</feature>
<dbReference type="SMART" id="SM00147">
    <property type="entry name" value="RasGEF"/>
    <property type="match status" value="1"/>
</dbReference>
<feature type="compositionally biased region" description="Low complexity" evidence="3">
    <location>
        <begin position="195"/>
        <end position="212"/>
    </location>
</feature>
<keyword evidence="1 2" id="KW-0344">Guanine-nucleotide releasing factor</keyword>
<dbReference type="AlphaFoldDB" id="A0A8H5GS21"/>
<proteinExistence type="predicted"/>
<accession>A0A8H5GS21</accession>
<gene>
    <name evidence="6" type="ORF">D9615_010054</name>
</gene>
<evidence type="ECO:0000313" key="6">
    <source>
        <dbReference type="EMBL" id="KAF5370201.1"/>
    </source>
</evidence>
<dbReference type="Gene3D" id="3.40.50.300">
    <property type="entry name" value="P-loop containing nucleotide triphosphate hydrolases"/>
    <property type="match status" value="1"/>
</dbReference>
<comment type="caution">
    <text evidence="6">The sequence shown here is derived from an EMBL/GenBank/DDBJ whole genome shotgun (WGS) entry which is preliminary data.</text>
</comment>
<dbReference type="InterPro" id="IPR008937">
    <property type="entry name" value="Ras-like_GEF"/>
</dbReference>
<feature type="compositionally biased region" description="Polar residues" evidence="3">
    <location>
        <begin position="218"/>
        <end position="227"/>
    </location>
</feature>
<evidence type="ECO:0000256" key="3">
    <source>
        <dbReference type="SAM" id="MobiDB-lite"/>
    </source>
</evidence>
<reference evidence="6 7" key="1">
    <citation type="journal article" date="2020" name="ISME J.">
        <title>Uncovering the hidden diversity of litter-decomposition mechanisms in mushroom-forming fungi.</title>
        <authorList>
            <person name="Floudas D."/>
            <person name="Bentzer J."/>
            <person name="Ahren D."/>
            <person name="Johansson T."/>
            <person name="Persson P."/>
            <person name="Tunlid A."/>
        </authorList>
    </citation>
    <scope>NUCLEOTIDE SEQUENCE [LARGE SCALE GENOMIC DNA]</scope>
    <source>
        <strain evidence="6 7">CBS 661.87</strain>
    </source>
</reference>
<evidence type="ECO:0000259" key="5">
    <source>
        <dbReference type="PROSITE" id="PS50212"/>
    </source>
</evidence>
<dbReference type="Proteomes" id="UP000565441">
    <property type="component" value="Unassembled WGS sequence"/>
</dbReference>
<evidence type="ECO:0008006" key="8">
    <source>
        <dbReference type="Google" id="ProtNLM"/>
    </source>
</evidence>
<dbReference type="InterPro" id="IPR027417">
    <property type="entry name" value="P-loop_NTPase"/>
</dbReference>